<dbReference type="GO" id="GO:0090313">
    <property type="term" value="P:regulation of protein targeting to membrane"/>
    <property type="evidence" value="ECO:0007669"/>
    <property type="project" value="TreeGrafter"/>
</dbReference>
<keyword evidence="3" id="KW-1185">Reference proteome</keyword>
<organism evidence="2 3">
    <name type="scientific">Rhizobium daejeonense</name>
    <dbReference type="NCBI Taxonomy" id="240521"/>
    <lineage>
        <taxon>Bacteria</taxon>
        <taxon>Pseudomonadati</taxon>
        <taxon>Pseudomonadota</taxon>
        <taxon>Alphaproteobacteria</taxon>
        <taxon>Hyphomicrobiales</taxon>
        <taxon>Rhizobiaceae</taxon>
        <taxon>Rhizobium/Agrobacterium group</taxon>
        <taxon>Rhizobium</taxon>
    </lineage>
</organism>
<dbReference type="GO" id="GO:0005886">
    <property type="term" value="C:plasma membrane"/>
    <property type="evidence" value="ECO:0007669"/>
    <property type="project" value="TreeGrafter"/>
</dbReference>
<dbReference type="PANTHER" id="PTHR30441:SF4">
    <property type="entry name" value="PROTEIN ASMA"/>
    <property type="match status" value="1"/>
</dbReference>
<accession>A0A6M1RXJ2</accession>
<dbReference type="InterPro" id="IPR007844">
    <property type="entry name" value="AsmA"/>
</dbReference>
<evidence type="ECO:0000259" key="1">
    <source>
        <dbReference type="Pfam" id="PF05170"/>
    </source>
</evidence>
<reference evidence="2 3" key="1">
    <citation type="submission" date="2020-02" db="EMBL/GenBank/DDBJ databases">
        <title>Genome sequence of the type strain CCBAU10050 of Rhizobium daejeonense.</title>
        <authorList>
            <person name="Gao J."/>
            <person name="Sun J."/>
        </authorList>
    </citation>
    <scope>NUCLEOTIDE SEQUENCE [LARGE SCALE GENOMIC DNA]</scope>
    <source>
        <strain evidence="2 3">CCBAU10050</strain>
    </source>
</reference>
<dbReference type="RefSeq" id="WP_163903528.1">
    <property type="nucleotide sequence ID" value="NZ_CP048427.1"/>
</dbReference>
<dbReference type="EMBL" id="JAAKZH010000002">
    <property type="protein sequence ID" value="NGO63799.1"/>
    <property type="molecule type" value="Genomic_DNA"/>
</dbReference>
<dbReference type="PANTHER" id="PTHR30441">
    <property type="entry name" value="DUF748 DOMAIN-CONTAINING PROTEIN"/>
    <property type="match status" value="1"/>
</dbReference>
<feature type="domain" description="AsmA" evidence="1">
    <location>
        <begin position="20"/>
        <end position="323"/>
    </location>
</feature>
<evidence type="ECO:0000313" key="3">
    <source>
        <dbReference type="Proteomes" id="UP000477849"/>
    </source>
</evidence>
<evidence type="ECO:0000313" key="2">
    <source>
        <dbReference type="EMBL" id="NGO63799.1"/>
    </source>
</evidence>
<dbReference type="Proteomes" id="UP000477849">
    <property type="component" value="Unassembled WGS sequence"/>
</dbReference>
<proteinExistence type="predicted"/>
<sequence>MAMTTDPEKPVSRRLPPRRALRIALVLLSAALLVFVISRAAAPYLISSGLVRSAMERAVAQWTGHRVSIEGTPEIVFWPEPRVTLNAVTISKRTDNGQKVLGRVEKLSASFGLYSAIKGSPRFSSFRFVKPEVFVDRDKDGRLDWASEGLLSAAVRRVANQTDGGQTLGRDLDTPIGSITVENGSVRLNDAASARDYTLSGITADISWPRLSGALTAEASLSFANRQFKLDFSSAQPLLLFGGKEAAMSVALDGAAFSSSFDGNAGIGGGNIVSGDVAMSLKDVPALFEWGGIRIAGLEKLKTAALRAKLSTVDNELRFEGLQFNLDDTHGSGILGLSRPKDGKPLLSGTLAFDQLDIADLLSSFSLDLPSEQETEEARQPRLTQWLDFDLTLSASKAALPPLDLGDVAASILLTGKTAKFDIADASFEGGDLTASYTGAEGDFSGGGSLTLAVRNADFGAVLDRMGLKGPLPRGRGSVDMSMKTEDPLWATDLSEISGKLSFTTENGVLQAVDSRKFREFAATKAYYQLSAASGESGLPYDRLEFAASFAGGSAEIEKARLSGPNETLTLSGLIPYQDRALAVSGDLTASDPARENEFPHLRFFIGGSWPDPVISPVSLPMEAPRPEGVPATPAP</sequence>
<dbReference type="Pfam" id="PF05170">
    <property type="entry name" value="AsmA"/>
    <property type="match status" value="1"/>
</dbReference>
<name>A0A6M1RXJ2_9HYPH</name>
<dbReference type="InterPro" id="IPR052894">
    <property type="entry name" value="AsmA-related"/>
</dbReference>
<dbReference type="AlphaFoldDB" id="A0A6M1RXJ2"/>
<gene>
    <name evidence="2" type="ORF">G6N76_08930</name>
</gene>
<protein>
    <submittedName>
        <fullName evidence="2">AsmA family protein</fullName>
    </submittedName>
</protein>
<comment type="caution">
    <text evidence="2">The sequence shown here is derived from an EMBL/GenBank/DDBJ whole genome shotgun (WGS) entry which is preliminary data.</text>
</comment>